<accession>A0A8D8ERQ6</accession>
<feature type="signal peptide" evidence="1">
    <location>
        <begin position="1"/>
        <end position="22"/>
    </location>
</feature>
<organism evidence="2">
    <name type="scientific">Zodarion styliferum</name>
    <dbReference type="NCBI Taxonomy" id="1089303"/>
    <lineage>
        <taxon>Eukaryota</taxon>
        <taxon>Metazoa</taxon>
        <taxon>Ecdysozoa</taxon>
        <taxon>Arthropoda</taxon>
        <taxon>Chelicerata</taxon>
        <taxon>Arachnida</taxon>
        <taxon>Araneae</taxon>
        <taxon>Araneomorphae</taxon>
        <taxon>Entelegynae</taxon>
        <taxon>Entelegynae incertae sedis</taxon>
        <taxon>Zodariidae</taxon>
        <taxon>Zodarion</taxon>
    </lineage>
</organism>
<keyword evidence="1" id="KW-0732">Signal</keyword>
<name>A0A8D8ERQ6_9ARAC</name>
<evidence type="ECO:0000313" key="2">
    <source>
        <dbReference type="EMBL" id="CAG6443335.1"/>
    </source>
</evidence>
<dbReference type="AlphaFoldDB" id="A0A8D8ERQ6"/>
<evidence type="ECO:0000256" key="1">
    <source>
        <dbReference type="SAM" id="SignalP"/>
    </source>
</evidence>
<reference evidence="2" key="1">
    <citation type="submission" date="2021-05" db="EMBL/GenBank/DDBJ databases">
        <authorList>
            <person name="Kuhn-Nentwig L."/>
        </authorList>
    </citation>
    <scope>NUCLEOTIDE SEQUENCE</scope>
    <source>
        <tissue evidence="2">Venom gland</tissue>
    </source>
</reference>
<proteinExistence type="evidence at transcript level"/>
<dbReference type="EMBL" id="OU069896">
    <property type="protein sequence ID" value="CAG6443335.1"/>
    <property type="molecule type" value="mRNA"/>
</dbReference>
<feature type="chain" id="PRO_5034500440" evidence="1">
    <location>
        <begin position="23"/>
        <end position="106"/>
    </location>
</feature>
<sequence>MKLYVAVFVACLSFVCITKTLGYAVYDEVDNELIQMVYESLLKEIDEEIGNQNFKNSEGKREFRFSEDARGNFVGKIADLVKAAKKCWKELRSKQGDLSEIEEQFK</sequence>
<protein>
    <submittedName>
        <fullName evidence="2">Zodarin 3a</fullName>
    </submittedName>
</protein>